<comment type="caution">
    <text evidence="2">The sequence shown here is derived from an EMBL/GenBank/DDBJ whole genome shotgun (WGS) entry which is preliminary data.</text>
</comment>
<dbReference type="Pfam" id="PF03797">
    <property type="entry name" value="Autotransporter"/>
    <property type="match status" value="1"/>
</dbReference>
<dbReference type="Gene3D" id="2.40.128.130">
    <property type="entry name" value="Autotransporter beta-domain"/>
    <property type="match status" value="1"/>
</dbReference>
<dbReference type="SUPFAM" id="SSF103515">
    <property type="entry name" value="Autotransporter"/>
    <property type="match status" value="1"/>
</dbReference>
<evidence type="ECO:0000313" key="3">
    <source>
        <dbReference type="Proteomes" id="UP000033616"/>
    </source>
</evidence>
<dbReference type="Proteomes" id="UP000033616">
    <property type="component" value="Unassembled WGS sequence"/>
</dbReference>
<name>A0A0F3MFW1_9RICK</name>
<gene>
    <name evidence="2" type="ORF">OCHUTO_1107</name>
</gene>
<protein>
    <submittedName>
        <fullName evidence="2">Autotransporter beta-domain protein</fullName>
    </submittedName>
</protein>
<proteinExistence type="predicted"/>
<keyword evidence="3" id="KW-1185">Reference proteome</keyword>
<dbReference type="EMBL" id="LANP01000040">
    <property type="protein sequence ID" value="KJV54643.1"/>
    <property type="molecule type" value="Genomic_DNA"/>
</dbReference>
<accession>A0A0F3MFW1</accession>
<organism evidence="2 3">
    <name type="scientific">Orientia chuto str. Dubai</name>
    <dbReference type="NCBI Taxonomy" id="1359168"/>
    <lineage>
        <taxon>Bacteria</taxon>
        <taxon>Pseudomonadati</taxon>
        <taxon>Pseudomonadota</taxon>
        <taxon>Alphaproteobacteria</taxon>
        <taxon>Rickettsiales</taxon>
        <taxon>Rickettsiaceae</taxon>
        <taxon>Rickettsieae</taxon>
        <taxon>Orientia</taxon>
    </lineage>
</organism>
<dbReference type="RefSeq" id="WP_052694667.1">
    <property type="nucleotide sequence ID" value="NZ_LANP01000040.1"/>
</dbReference>
<dbReference type="AlphaFoldDB" id="A0A0F3MFW1"/>
<dbReference type="InterPro" id="IPR005546">
    <property type="entry name" value="Autotransporte_beta"/>
</dbReference>
<dbReference type="PATRIC" id="fig|1359168.3.peg.973"/>
<reference evidence="2 3" key="1">
    <citation type="submission" date="2015-02" db="EMBL/GenBank/DDBJ databases">
        <title>Genome Sequencing of Rickettsiales.</title>
        <authorList>
            <person name="Daugherty S.C."/>
            <person name="Su Q."/>
            <person name="Abolude K."/>
            <person name="Beier-Sexton M."/>
            <person name="Carlyon J.A."/>
            <person name="Carter R."/>
            <person name="Day N.P."/>
            <person name="Dumler S.J."/>
            <person name="Dyachenko V."/>
            <person name="Godinez A."/>
            <person name="Kurtti T.J."/>
            <person name="Lichay M."/>
            <person name="Mullins K.E."/>
            <person name="Ott S."/>
            <person name="Pappas-Brown V."/>
            <person name="Paris D.H."/>
            <person name="Patel P."/>
            <person name="Richards A.L."/>
            <person name="Sadzewicz L."/>
            <person name="Sears K."/>
            <person name="Seidman D."/>
            <person name="Sengamalay N."/>
            <person name="Stenos J."/>
            <person name="Tallon L.J."/>
            <person name="Vincent G."/>
            <person name="Fraser C.M."/>
            <person name="Munderloh U."/>
            <person name="Dunning-Hotopp J.C."/>
        </authorList>
    </citation>
    <scope>NUCLEOTIDE SEQUENCE [LARGE SCALE GENOMIC DNA]</scope>
    <source>
        <strain evidence="2 3">Fuller</strain>
    </source>
</reference>
<evidence type="ECO:0000313" key="2">
    <source>
        <dbReference type="EMBL" id="KJV54643.1"/>
    </source>
</evidence>
<evidence type="ECO:0000259" key="1">
    <source>
        <dbReference type="Pfam" id="PF03797"/>
    </source>
</evidence>
<sequence>MKQEHSYNIMSSRLNIDSNNNCWNIQGNVFTIPSRQEKNEEIEEHEGVINGAFLTVNRYLNEKTIIGVTGLYSNHNIQYNKNIKYIFDKIDCKIFSLSLNGRYYPRQNVFTQGIISFIQYDGKTECILNQYHSEINGQSYYCDFMLGCTLYPVKHSTKLILSPAVGIICKNASHKFFDDTTVCDAKHYVLDSRVGAAIKYTIDNKKYTIDNKNILTIFELYTFIHSNLFTNRSDIKLEDFPSANSSAINIKPAKLPASLTQVGGAVTIWHSKIGFEVSYSAYLAEKYIAHVGAVSIKANF</sequence>
<dbReference type="InterPro" id="IPR036709">
    <property type="entry name" value="Autotransporte_beta_dom_sf"/>
</dbReference>
<dbReference type="STRING" id="1359168.OCHUTO_1107"/>
<feature type="domain" description="Autotransporter" evidence="1">
    <location>
        <begin position="35"/>
        <end position="206"/>
    </location>
</feature>